<sequence length="243" mass="27079">MATIKVDSTEPVTSNRQAKLIVVSFRLMRLIVGVLGLSIGILLPIIAALFSNCSLLQESISHYYYTVTGDVFVGLLCAVAFFLILYPGEGRWEDLWTNIAGICALGVAFFPTGYDQQNNACTKYSFEYAQWVSTIHLLSAGAFFIILGGVAFFQFSKITAPMTVIERKNRQWFYKGCGIVMWLCIAVLIPMTFLESYSYFLSVNKIVFFAEVIALVAFGWCWLKKGTELQSENSDGATPQITN</sequence>
<dbReference type="Proteomes" id="UP000502756">
    <property type="component" value="Chromosome"/>
</dbReference>
<accession>A0A6M5Y5L3</accession>
<evidence type="ECO:0008006" key="4">
    <source>
        <dbReference type="Google" id="ProtNLM"/>
    </source>
</evidence>
<keyword evidence="1" id="KW-1133">Transmembrane helix</keyword>
<organism evidence="2 3">
    <name type="scientific">Spirosoma taeanense</name>
    <dbReference type="NCBI Taxonomy" id="2735870"/>
    <lineage>
        <taxon>Bacteria</taxon>
        <taxon>Pseudomonadati</taxon>
        <taxon>Bacteroidota</taxon>
        <taxon>Cytophagia</taxon>
        <taxon>Cytophagales</taxon>
        <taxon>Cytophagaceae</taxon>
        <taxon>Spirosoma</taxon>
    </lineage>
</organism>
<dbReference type="RefSeq" id="WP_171738582.1">
    <property type="nucleotide sequence ID" value="NZ_CP053435.1"/>
</dbReference>
<dbReference type="KEGG" id="stae:HNV11_04790"/>
<dbReference type="AlphaFoldDB" id="A0A6M5Y5L3"/>
<dbReference type="EMBL" id="CP053435">
    <property type="protein sequence ID" value="QJW88744.1"/>
    <property type="molecule type" value="Genomic_DNA"/>
</dbReference>
<feature type="transmembrane region" description="Helical" evidence="1">
    <location>
        <begin position="134"/>
        <end position="153"/>
    </location>
</feature>
<keyword evidence="3" id="KW-1185">Reference proteome</keyword>
<reference evidence="2 3" key="1">
    <citation type="submission" date="2020-05" db="EMBL/GenBank/DDBJ databases">
        <title>Genome sequencing of Spirosoma sp. TS118.</title>
        <authorList>
            <person name="Lee J.-H."/>
            <person name="Jeong S."/>
            <person name="Zhao L."/>
            <person name="Jung J.-H."/>
            <person name="Kim M.-K."/>
            <person name="Lim S."/>
        </authorList>
    </citation>
    <scope>NUCLEOTIDE SEQUENCE [LARGE SCALE GENOMIC DNA]</scope>
    <source>
        <strain evidence="2 3">TS118</strain>
    </source>
</reference>
<feature type="transmembrane region" description="Helical" evidence="1">
    <location>
        <begin position="173"/>
        <end position="194"/>
    </location>
</feature>
<feature type="transmembrane region" description="Helical" evidence="1">
    <location>
        <begin position="206"/>
        <end position="223"/>
    </location>
</feature>
<keyword evidence="1" id="KW-0812">Transmembrane</keyword>
<evidence type="ECO:0000256" key="1">
    <source>
        <dbReference type="SAM" id="Phobius"/>
    </source>
</evidence>
<evidence type="ECO:0000313" key="2">
    <source>
        <dbReference type="EMBL" id="QJW88744.1"/>
    </source>
</evidence>
<feature type="transmembrane region" description="Helical" evidence="1">
    <location>
        <begin position="95"/>
        <end position="114"/>
    </location>
</feature>
<feature type="transmembrane region" description="Helical" evidence="1">
    <location>
        <begin position="62"/>
        <end position="86"/>
    </location>
</feature>
<name>A0A6M5Y5L3_9BACT</name>
<feature type="transmembrane region" description="Helical" evidence="1">
    <location>
        <begin position="27"/>
        <end position="50"/>
    </location>
</feature>
<proteinExistence type="predicted"/>
<evidence type="ECO:0000313" key="3">
    <source>
        <dbReference type="Proteomes" id="UP000502756"/>
    </source>
</evidence>
<gene>
    <name evidence="2" type="ORF">HNV11_04790</name>
</gene>
<protein>
    <recommendedName>
        <fullName evidence="4">DUF998 domain-containing protein</fullName>
    </recommendedName>
</protein>
<keyword evidence="1" id="KW-0472">Membrane</keyword>